<protein>
    <recommendedName>
        <fullName evidence="3">Telomere length regulation protein conserved domain-containing protein</fullName>
    </recommendedName>
</protein>
<evidence type="ECO:0000256" key="2">
    <source>
        <dbReference type="SAM" id="MobiDB-lite"/>
    </source>
</evidence>
<accession>A0ABR1QCA6</accession>
<dbReference type="GeneID" id="92076343"/>
<feature type="region of interest" description="Disordered" evidence="2">
    <location>
        <begin position="514"/>
        <end position="554"/>
    </location>
</feature>
<evidence type="ECO:0000313" key="4">
    <source>
        <dbReference type="EMBL" id="KAK7951331.1"/>
    </source>
</evidence>
<evidence type="ECO:0000259" key="3">
    <source>
        <dbReference type="Pfam" id="PF10193"/>
    </source>
</evidence>
<sequence>MEELLTPISQTYRSSNQAGGDLISLANTTKAPTEPPSGFQGSSPEEALEALKGQPGYNDLLQILKWLRDGTRGTHPFDIRKPNPQSAQVVHVLVTEIVPNYWTLLKESSSSQKKSQPADLLLAGLQSIGGLNAALTYIRALLLEARKDPKGLKHSPATPNLVSALDLVACILKHNTHIQSIWHAVSSTEDNAGKVRALGQDFVSSIAGGKVVSLAAEAEDVLHQASLLEEPSWIANSKLYAEWLGNNLVDWARSNPSSSDLKICAGLTGRGLKLGHSDLMTKILFTGLVLNDEGQPTFAKLLDLLPSADQRKVMLIILKLLSSEYLSSVDTDEAIEDYPAVWAAASALQAVVGTSSVRKAQLSTWLTGATGAGLGETCGIRRAALAALAEDKEAMFSVLESTLGLLGDQLYIKHSPMLQQEAHAQVLLLSAGYVHRKSPIKLNVLLRSSNFLNTISNRIGASQERAKFLGMVVGEALSGLIHNEDKRLNFHMDTTDSGEGKWYKSLVGVADKVGPISPLKSQEKPKEKQAAPKPVKETPRPAPKPARSMPQSGFIIEEIEDEDEAAEEEDDDLVAYAKPDSDEEDEDDDPTLINRNKPKAPVYIRDLITYLRDTENYDRQKLALTTAPVLIRRKANHGTEVSAHAEELATLLVGLEDKYELDDFHTLRTQGMMAILVAQPQKMARWFAKTFFDGDYSLSQRASVLIVLGISGRELAGFETSDYSDVASFPSKKLPAKVERHYEPSASGNRYIAGSTSLKPLPPNALDSISQSLSQAFLAPLAAEAADAATGPDVLKLSSFTSRLQQQQSPSSAGPVSISRTKPRGVRAIPNTTANLLATSFFFPLTSRFQAALHSASATKRGILFESSLLTLYLKTLALLLHAAGPSTLALPQMTAEFWDLLLGVRTHCVGEVGVSGAVLFGLMALLDVNENDSRGLCQRHGHEVVESVEWVSGVFDRTRGGDQGGNGEENQVKMMAAGVLIRLREMVEKYRALLMGDMIGFS</sequence>
<dbReference type="PANTHER" id="PTHR15830:SF10">
    <property type="entry name" value="TELOMERE LENGTH REGULATION PROTEIN TEL2 HOMOLOG"/>
    <property type="match status" value="1"/>
</dbReference>
<feature type="compositionally biased region" description="Polar residues" evidence="2">
    <location>
        <begin position="803"/>
        <end position="820"/>
    </location>
</feature>
<feature type="region of interest" description="Disordered" evidence="2">
    <location>
        <begin position="803"/>
        <end position="824"/>
    </location>
</feature>
<dbReference type="RefSeq" id="XP_066699393.1">
    <property type="nucleotide sequence ID" value="XM_066843281.1"/>
</dbReference>
<dbReference type="InterPro" id="IPR019337">
    <property type="entry name" value="Telomere_length_regulation_dom"/>
</dbReference>
<keyword evidence="5" id="KW-1185">Reference proteome</keyword>
<organism evidence="4 5">
    <name type="scientific">Apiospora aurea</name>
    <dbReference type="NCBI Taxonomy" id="335848"/>
    <lineage>
        <taxon>Eukaryota</taxon>
        <taxon>Fungi</taxon>
        <taxon>Dikarya</taxon>
        <taxon>Ascomycota</taxon>
        <taxon>Pezizomycotina</taxon>
        <taxon>Sordariomycetes</taxon>
        <taxon>Xylariomycetidae</taxon>
        <taxon>Amphisphaeriales</taxon>
        <taxon>Apiosporaceae</taxon>
        <taxon>Apiospora</taxon>
    </lineage>
</organism>
<gene>
    <name evidence="4" type="ORF">PG986_007059</name>
</gene>
<dbReference type="Proteomes" id="UP001391051">
    <property type="component" value="Unassembled WGS sequence"/>
</dbReference>
<feature type="compositionally biased region" description="Basic and acidic residues" evidence="2">
    <location>
        <begin position="521"/>
        <end position="539"/>
    </location>
</feature>
<evidence type="ECO:0000313" key="5">
    <source>
        <dbReference type="Proteomes" id="UP001391051"/>
    </source>
</evidence>
<evidence type="ECO:0000256" key="1">
    <source>
        <dbReference type="ARBA" id="ARBA00006133"/>
    </source>
</evidence>
<dbReference type="InterPro" id="IPR038528">
    <property type="entry name" value="TEL2_C_sf"/>
</dbReference>
<dbReference type="InterPro" id="IPR051970">
    <property type="entry name" value="TEL2_Regulation"/>
</dbReference>
<dbReference type="EMBL" id="JAQQWE010000005">
    <property type="protein sequence ID" value="KAK7951331.1"/>
    <property type="molecule type" value="Genomic_DNA"/>
</dbReference>
<dbReference type="Gene3D" id="1.25.40.720">
    <property type="entry name" value="Telomere length regulation protein 2, C-terminal domain"/>
    <property type="match status" value="2"/>
</dbReference>
<dbReference type="PANTHER" id="PTHR15830">
    <property type="entry name" value="TELOMERE LENGTH REGULATION PROTEIN TEL2 FAMILY MEMBER"/>
    <property type="match status" value="1"/>
</dbReference>
<proteinExistence type="inferred from homology"/>
<dbReference type="Pfam" id="PF10193">
    <property type="entry name" value="Telomere_reg-2"/>
    <property type="match status" value="1"/>
</dbReference>
<reference evidence="4 5" key="1">
    <citation type="submission" date="2023-01" db="EMBL/GenBank/DDBJ databases">
        <title>Analysis of 21 Apiospora genomes using comparative genomics revels a genus with tremendous synthesis potential of carbohydrate active enzymes and secondary metabolites.</title>
        <authorList>
            <person name="Sorensen T."/>
        </authorList>
    </citation>
    <scope>NUCLEOTIDE SEQUENCE [LARGE SCALE GENOMIC DNA]</scope>
    <source>
        <strain evidence="4 5">CBS 24483</strain>
    </source>
</reference>
<name>A0ABR1QCA6_9PEZI</name>
<comment type="similarity">
    <text evidence="1">Belongs to the TEL2 family.</text>
</comment>
<feature type="domain" description="Telomere length regulation protein conserved" evidence="3">
    <location>
        <begin position="601"/>
        <end position="710"/>
    </location>
</feature>
<comment type="caution">
    <text evidence="4">The sequence shown here is derived from an EMBL/GenBank/DDBJ whole genome shotgun (WGS) entry which is preliminary data.</text>
</comment>